<dbReference type="AlphaFoldDB" id="A0A6M2DW74"/>
<keyword evidence="1" id="KW-0472">Membrane</keyword>
<evidence type="ECO:0000256" key="1">
    <source>
        <dbReference type="SAM" id="Phobius"/>
    </source>
</evidence>
<name>A0A6M2DW74_XENCH</name>
<keyword evidence="1" id="KW-0812">Transmembrane</keyword>
<keyword evidence="1" id="KW-1133">Transmembrane helix</keyword>
<dbReference type="GO" id="GO:0005743">
    <property type="term" value="C:mitochondrial inner membrane"/>
    <property type="evidence" value="ECO:0007669"/>
    <property type="project" value="TreeGrafter"/>
</dbReference>
<protein>
    <submittedName>
        <fullName evidence="2">Putative secreted protein</fullName>
    </submittedName>
</protein>
<dbReference type="GO" id="GO:0033617">
    <property type="term" value="P:mitochondrial respiratory chain complex IV assembly"/>
    <property type="evidence" value="ECO:0007669"/>
    <property type="project" value="InterPro"/>
</dbReference>
<reference evidence="2" key="1">
    <citation type="submission" date="2020-03" db="EMBL/GenBank/DDBJ databases">
        <title>Transcriptomic Profiling of the Digestive Tract of the Rat Flea, Xenopsylla cheopis, Following Blood Feeding and Infection with Yersinia pestis.</title>
        <authorList>
            <person name="Bland D.M."/>
            <person name="Martens C.A."/>
            <person name="Virtaneva K."/>
            <person name="Kanakabandi K."/>
            <person name="Long D."/>
            <person name="Rosenke R."/>
            <person name="Saturday G.A."/>
            <person name="Hoyt F.H."/>
            <person name="Bruno D.P."/>
            <person name="Ribeiro J.M.C."/>
            <person name="Hinnebusch J."/>
        </authorList>
    </citation>
    <scope>NUCLEOTIDE SEQUENCE</scope>
</reference>
<dbReference type="PANTHER" id="PTHR34923:SF1">
    <property type="entry name" value="SMALL INTEGRAL MEMBRANE PROTEIN 20"/>
    <property type="match status" value="1"/>
</dbReference>
<sequence length="72" mass="8261">MARSSSWKSWAIIGGLVGATACAIYPIIIHPMLYPDYWKKQQKQNRAGIIQENIQPGDMKVWSDPFDRRKPT</sequence>
<accession>A0A6M2DW74</accession>
<evidence type="ECO:0000313" key="2">
    <source>
        <dbReference type="EMBL" id="NOV50606.1"/>
    </source>
</evidence>
<organism evidence="2">
    <name type="scientific">Xenopsylla cheopis</name>
    <name type="common">Oriental rat flea</name>
    <name type="synonym">Pulex cheopis</name>
    <dbReference type="NCBI Taxonomy" id="163159"/>
    <lineage>
        <taxon>Eukaryota</taxon>
        <taxon>Metazoa</taxon>
        <taxon>Ecdysozoa</taxon>
        <taxon>Arthropoda</taxon>
        <taxon>Hexapoda</taxon>
        <taxon>Insecta</taxon>
        <taxon>Pterygota</taxon>
        <taxon>Neoptera</taxon>
        <taxon>Endopterygota</taxon>
        <taxon>Siphonaptera</taxon>
        <taxon>Pulicidae</taxon>
        <taxon>Xenopsyllinae</taxon>
        <taxon>Xenopsylla</taxon>
    </lineage>
</organism>
<dbReference type="PANTHER" id="PTHR34923">
    <property type="entry name" value="SMALL INTEGRAL MEMBRANE PROTEIN 20"/>
    <property type="match status" value="1"/>
</dbReference>
<proteinExistence type="predicted"/>
<feature type="transmembrane region" description="Helical" evidence="1">
    <location>
        <begin position="12"/>
        <end position="34"/>
    </location>
</feature>
<dbReference type="EMBL" id="GIIL01006880">
    <property type="protein sequence ID" value="NOV50606.1"/>
    <property type="molecule type" value="Transcribed_RNA"/>
</dbReference>
<dbReference type="PROSITE" id="PS51257">
    <property type="entry name" value="PROKAR_LIPOPROTEIN"/>
    <property type="match status" value="1"/>
</dbReference>
<dbReference type="InterPro" id="IPR027917">
    <property type="entry name" value="MITRAC7/Phoenixin"/>
</dbReference>
<dbReference type="Pfam" id="PF15061">
    <property type="entry name" value="MITRAC7_Phoenixin"/>
    <property type="match status" value="1"/>
</dbReference>